<dbReference type="Proteomes" id="UP000253319">
    <property type="component" value="Unassembled WGS sequence"/>
</dbReference>
<dbReference type="RefSeq" id="WP_113989442.1">
    <property type="nucleotide sequence ID" value="NZ_QLST01000011.1"/>
</dbReference>
<evidence type="ECO:0000313" key="2">
    <source>
        <dbReference type="Proteomes" id="UP000253319"/>
    </source>
</evidence>
<evidence type="ECO:0008006" key="3">
    <source>
        <dbReference type="Google" id="ProtNLM"/>
    </source>
</evidence>
<dbReference type="Gene3D" id="2.40.50.870">
    <property type="entry name" value="Protein of unknown function (DUF3299)"/>
    <property type="match status" value="1"/>
</dbReference>
<proteinExistence type="predicted"/>
<evidence type="ECO:0000313" key="1">
    <source>
        <dbReference type="EMBL" id="RBA27938.1"/>
    </source>
</evidence>
<reference evidence="1 2" key="1">
    <citation type="submission" date="2018-06" db="EMBL/GenBank/DDBJ databases">
        <title>Flavobacterium tibetense sp. nov., isolated from a wetland YonghuCo on Tibetan Plateau.</title>
        <authorList>
            <person name="Xing P."/>
            <person name="Phurbu D."/>
            <person name="Lu H."/>
        </authorList>
    </citation>
    <scope>NUCLEOTIDE SEQUENCE [LARGE SCALE GENOMIC DNA]</scope>
    <source>
        <strain evidence="1 2">YH5</strain>
    </source>
</reference>
<dbReference type="OrthoDB" id="1348500at2"/>
<dbReference type="EMBL" id="QLST01000011">
    <property type="protein sequence ID" value="RBA27938.1"/>
    <property type="molecule type" value="Genomic_DNA"/>
</dbReference>
<dbReference type="AlphaFoldDB" id="A0A365P0B7"/>
<keyword evidence="2" id="KW-1185">Reference proteome</keyword>
<comment type="caution">
    <text evidence="1">The sequence shown here is derived from an EMBL/GenBank/DDBJ whole genome shotgun (WGS) entry which is preliminary data.</text>
</comment>
<protein>
    <recommendedName>
        <fullName evidence="3">DUF3299 domain-containing protein</fullName>
    </recommendedName>
</protein>
<accession>A0A365P0B7</accession>
<gene>
    <name evidence="1" type="ORF">DPN68_09615</name>
</gene>
<name>A0A365P0B7_9FLAO</name>
<sequence>MHNYSKFFIALLVAVSFFSFQKPEVKTVSSNKSTNAVLADTLTWTLLGKIDYNKKADKVYGEVMFPVINPKLKTKQGKPIVISGFIIPIDNKSYALSKNVFAACFFCGKSGPETIMGIKFKGGAFPKLKTDQYVTLTGTFRYNHNDVEDWIYHIENAVITAGK</sequence>
<organism evidence="1 2">
    <name type="scientific">Flavobacterium tibetense</name>
    <dbReference type="NCBI Taxonomy" id="2233533"/>
    <lineage>
        <taxon>Bacteria</taxon>
        <taxon>Pseudomonadati</taxon>
        <taxon>Bacteroidota</taxon>
        <taxon>Flavobacteriia</taxon>
        <taxon>Flavobacteriales</taxon>
        <taxon>Flavobacteriaceae</taxon>
        <taxon>Flavobacterium</taxon>
    </lineage>
</organism>